<dbReference type="Gene3D" id="2.170.130.30">
    <property type="match status" value="1"/>
</dbReference>
<feature type="compositionally biased region" description="Polar residues" evidence="1">
    <location>
        <begin position="97"/>
        <end position="111"/>
    </location>
</feature>
<name>A0ABW0HPB2_9BACL</name>
<proteinExistence type="predicted"/>
<evidence type="ECO:0000313" key="3">
    <source>
        <dbReference type="EMBL" id="MFC5402228.1"/>
    </source>
</evidence>
<reference evidence="4" key="1">
    <citation type="journal article" date="2019" name="Int. J. Syst. Evol. Microbiol.">
        <title>The Global Catalogue of Microorganisms (GCM) 10K type strain sequencing project: providing services to taxonomists for standard genome sequencing and annotation.</title>
        <authorList>
            <consortium name="The Broad Institute Genomics Platform"/>
            <consortium name="The Broad Institute Genome Sequencing Center for Infectious Disease"/>
            <person name="Wu L."/>
            <person name="Ma J."/>
        </authorList>
    </citation>
    <scope>NUCLEOTIDE SEQUENCE [LARGE SCALE GENOMIC DNA]</scope>
    <source>
        <strain evidence="4">CGMCC 1.18575</strain>
    </source>
</reference>
<dbReference type="Proteomes" id="UP001596113">
    <property type="component" value="Unassembled WGS sequence"/>
</dbReference>
<feature type="region of interest" description="Disordered" evidence="1">
    <location>
        <begin position="30"/>
        <end position="146"/>
    </location>
</feature>
<dbReference type="EMBL" id="JBHSMI010000010">
    <property type="protein sequence ID" value="MFC5402228.1"/>
    <property type="molecule type" value="Genomic_DNA"/>
</dbReference>
<feature type="compositionally biased region" description="Low complexity" evidence="1">
    <location>
        <begin position="112"/>
        <end position="132"/>
    </location>
</feature>
<accession>A0ABW0HPB2</accession>
<feature type="compositionally biased region" description="Low complexity" evidence="1">
    <location>
        <begin position="61"/>
        <end position="96"/>
    </location>
</feature>
<evidence type="ECO:0000256" key="1">
    <source>
        <dbReference type="SAM" id="MobiDB-lite"/>
    </source>
</evidence>
<evidence type="ECO:0000313" key="4">
    <source>
        <dbReference type="Proteomes" id="UP001596113"/>
    </source>
</evidence>
<comment type="caution">
    <text evidence="3">The sequence shown here is derived from an EMBL/GenBank/DDBJ whole genome shotgun (WGS) entry which is preliminary data.</text>
</comment>
<dbReference type="InterPro" id="IPR027954">
    <property type="entry name" value="Transcobalamin-like_C"/>
</dbReference>
<gene>
    <name evidence="3" type="ORF">ACFPOF_05705</name>
</gene>
<dbReference type="PROSITE" id="PS51257">
    <property type="entry name" value="PROKAR_LIPOPROTEIN"/>
    <property type="match status" value="1"/>
</dbReference>
<feature type="compositionally biased region" description="Polar residues" evidence="1">
    <location>
        <begin position="51"/>
        <end position="60"/>
    </location>
</feature>
<organism evidence="3 4">
    <name type="scientific">Cohnella soli</name>
    <dbReference type="NCBI Taxonomy" id="425005"/>
    <lineage>
        <taxon>Bacteria</taxon>
        <taxon>Bacillati</taxon>
        <taxon>Bacillota</taxon>
        <taxon>Bacilli</taxon>
        <taxon>Bacillales</taxon>
        <taxon>Paenibacillaceae</taxon>
        <taxon>Cohnella</taxon>
    </lineage>
</organism>
<feature type="compositionally biased region" description="Low complexity" evidence="1">
    <location>
        <begin position="35"/>
        <end position="49"/>
    </location>
</feature>
<keyword evidence="4" id="KW-1185">Reference proteome</keyword>
<dbReference type="RefSeq" id="WP_378130486.1">
    <property type="nucleotide sequence ID" value="NZ_JBHSMI010000010.1"/>
</dbReference>
<feature type="domain" description="Transcobalamin-like C-terminal" evidence="2">
    <location>
        <begin position="179"/>
        <end position="249"/>
    </location>
</feature>
<protein>
    <submittedName>
        <fullName evidence="3">DUF4430 domain-containing protein</fullName>
    </submittedName>
</protein>
<sequence length="263" mass="26825">MRNFMFRRRSAALALVLMVTVMIGISGCGGGGNQGAAVESGELSSSASSMPVEQSMQTGKSEGPSASSSSAATSPDGSEASGSSSGEAPPKAAGPSQPASTPAVSDTPSDLSSKPSSTPAASAKPSEPSASPQTGKDGRPPEETSKADVVTISIEGNAEWGTILKAETVVLSKGDTPASVLKRAAKAHRLAFGIRGSGAMTYIEGIDGLFEFDDGPTSGWKYRVNGIVADIGAGAYRLKTGDRLEWYYVSEDAEAEEGKEKKP</sequence>
<evidence type="ECO:0000259" key="2">
    <source>
        <dbReference type="Pfam" id="PF14478"/>
    </source>
</evidence>
<feature type="compositionally biased region" description="Basic and acidic residues" evidence="1">
    <location>
        <begin position="136"/>
        <end position="146"/>
    </location>
</feature>
<dbReference type="Pfam" id="PF14478">
    <property type="entry name" value="DUF4430"/>
    <property type="match status" value="1"/>
</dbReference>